<evidence type="ECO:0000313" key="2">
    <source>
        <dbReference type="Proteomes" id="UP000238479"/>
    </source>
</evidence>
<gene>
    <name evidence="1" type="ORF">RchiOBHm_Chr3g0495061</name>
</gene>
<accession>A0A2P6RH49</accession>
<organism evidence="1 2">
    <name type="scientific">Rosa chinensis</name>
    <name type="common">China rose</name>
    <dbReference type="NCBI Taxonomy" id="74649"/>
    <lineage>
        <taxon>Eukaryota</taxon>
        <taxon>Viridiplantae</taxon>
        <taxon>Streptophyta</taxon>
        <taxon>Embryophyta</taxon>
        <taxon>Tracheophyta</taxon>
        <taxon>Spermatophyta</taxon>
        <taxon>Magnoliopsida</taxon>
        <taxon>eudicotyledons</taxon>
        <taxon>Gunneridae</taxon>
        <taxon>Pentapetalae</taxon>
        <taxon>rosids</taxon>
        <taxon>fabids</taxon>
        <taxon>Rosales</taxon>
        <taxon>Rosaceae</taxon>
        <taxon>Rosoideae</taxon>
        <taxon>Rosoideae incertae sedis</taxon>
        <taxon>Rosa</taxon>
    </lineage>
</organism>
<evidence type="ECO:0000313" key="1">
    <source>
        <dbReference type="EMBL" id="PRQ45753.1"/>
    </source>
</evidence>
<keyword evidence="2" id="KW-1185">Reference proteome</keyword>
<name>A0A2P6RH49_ROSCH</name>
<dbReference type="AlphaFoldDB" id="A0A2P6RH49"/>
<dbReference type="Gramene" id="PRQ45753">
    <property type="protein sequence ID" value="PRQ45753"/>
    <property type="gene ID" value="RchiOBHm_Chr3g0495061"/>
</dbReference>
<proteinExistence type="predicted"/>
<comment type="caution">
    <text evidence="1">The sequence shown here is derived from an EMBL/GenBank/DDBJ whole genome shotgun (WGS) entry which is preliminary data.</text>
</comment>
<sequence length="49" mass="5361">MNFGEKNEFGEVVWILVGRKKMEKEGKESSPPRSSVLVVGSVGVSPLEI</sequence>
<reference evidence="1 2" key="1">
    <citation type="journal article" date="2018" name="Nat. Genet.">
        <title>The Rosa genome provides new insights in the design of modern roses.</title>
        <authorList>
            <person name="Bendahmane M."/>
        </authorList>
    </citation>
    <scope>NUCLEOTIDE SEQUENCE [LARGE SCALE GENOMIC DNA]</scope>
    <source>
        <strain evidence="2">cv. Old Blush</strain>
    </source>
</reference>
<dbReference type="Proteomes" id="UP000238479">
    <property type="component" value="Chromosome 3"/>
</dbReference>
<dbReference type="EMBL" id="PDCK01000041">
    <property type="protein sequence ID" value="PRQ45753.1"/>
    <property type="molecule type" value="Genomic_DNA"/>
</dbReference>
<protein>
    <submittedName>
        <fullName evidence="1">Uncharacterized protein</fullName>
    </submittedName>
</protein>